<dbReference type="GO" id="GO:0016747">
    <property type="term" value="F:acyltransferase activity, transferring groups other than amino-acyl groups"/>
    <property type="evidence" value="ECO:0007669"/>
    <property type="project" value="InterPro"/>
</dbReference>
<keyword evidence="3" id="KW-1185">Reference proteome</keyword>
<evidence type="ECO:0000313" key="2">
    <source>
        <dbReference type="EMBL" id="RWR51304.1"/>
    </source>
</evidence>
<dbReference type="OrthoDB" id="7856648at2"/>
<dbReference type="Proteomes" id="UP000286594">
    <property type="component" value="Unassembled WGS sequence"/>
</dbReference>
<feature type="domain" description="N-acetyltransferase" evidence="1">
    <location>
        <begin position="7"/>
        <end position="161"/>
    </location>
</feature>
<dbReference type="InterPro" id="IPR000182">
    <property type="entry name" value="GNAT_dom"/>
</dbReference>
<dbReference type="Gene3D" id="3.40.630.30">
    <property type="match status" value="1"/>
</dbReference>
<sequence>MIQYRTLVGATATKEEVDTFVELVGSGGAVDENYVRRGAVRPGAQIIFAEVDGQTVGAAALKVPLVGYRSGLQEAAKAGYSLPESEYPYELGYVSVSPKYSGQGIAKALVTEVLRLATGNGVFATTSNPTMKKGVLPSFKFVPVGKTWRNGSGDILSLFVRKSQTK</sequence>
<dbReference type="AlphaFoldDB" id="A0A443LQ50"/>
<proteinExistence type="predicted"/>
<gene>
    <name evidence="2" type="ORF">EOW65_03820</name>
</gene>
<evidence type="ECO:0000313" key="3">
    <source>
        <dbReference type="Proteomes" id="UP000286594"/>
    </source>
</evidence>
<organism evidence="2 3">
    <name type="scientific">Paenirhodobacter ferrireducens</name>
    <dbReference type="NCBI Taxonomy" id="1215032"/>
    <lineage>
        <taxon>Bacteria</taxon>
        <taxon>Pseudomonadati</taxon>
        <taxon>Pseudomonadota</taxon>
        <taxon>Alphaproteobacteria</taxon>
        <taxon>Rhodobacterales</taxon>
        <taxon>Rhodobacter group</taxon>
        <taxon>Paenirhodobacter</taxon>
    </lineage>
</organism>
<keyword evidence="2" id="KW-0808">Transferase</keyword>
<dbReference type="PROSITE" id="PS51186">
    <property type="entry name" value="GNAT"/>
    <property type="match status" value="1"/>
</dbReference>
<protein>
    <submittedName>
        <fullName evidence="2">GNAT family N-acetyltransferase</fullName>
    </submittedName>
</protein>
<comment type="caution">
    <text evidence="2">The sequence shown here is derived from an EMBL/GenBank/DDBJ whole genome shotgun (WGS) entry which is preliminary data.</text>
</comment>
<dbReference type="Pfam" id="PF00583">
    <property type="entry name" value="Acetyltransf_1"/>
    <property type="match status" value="1"/>
</dbReference>
<dbReference type="InterPro" id="IPR016181">
    <property type="entry name" value="Acyl_CoA_acyltransferase"/>
</dbReference>
<name>A0A443LQ50_9RHOB</name>
<dbReference type="CDD" id="cd04301">
    <property type="entry name" value="NAT_SF"/>
    <property type="match status" value="1"/>
</dbReference>
<dbReference type="SUPFAM" id="SSF55729">
    <property type="entry name" value="Acyl-CoA N-acyltransferases (Nat)"/>
    <property type="match status" value="1"/>
</dbReference>
<reference evidence="2 3" key="1">
    <citation type="submission" date="2019-01" db="EMBL/GenBank/DDBJ databases">
        <title>Sinorhodobacter populi sp. nov. isolated from the symptomatic bark tissue of Populus euramericana canker.</title>
        <authorList>
            <person name="Xu G."/>
        </authorList>
    </citation>
    <scope>NUCLEOTIDE SEQUENCE [LARGE SCALE GENOMIC DNA]</scope>
    <source>
        <strain evidence="2 3">CCTCC AB2012026</strain>
    </source>
</reference>
<dbReference type="EMBL" id="SAVB01000004">
    <property type="protein sequence ID" value="RWR51304.1"/>
    <property type="molecule type" value="Genomic_DNA"/>
</dbReference>
<accession>A0A443LQ50</accession>
<dbReference type="RefSeq" id="WP_128147676.1">
    <property type="nucleotide sequence ID" value="NZ_SAVB01000004.1"/>
</dbReference>
<evidence type="ECO:0000259" key="1">
    <source>
        <dbReference type="PROSITE" id="PS51186"/>
    </source>
</evidence>